<comment type="caution">
    <text evidence="2">The sequence shown here is derived from an EMBL/GenBank/DDBJ whole genome shotgun (WGS) entry which is preliminary data.</text>
</comment>
<organism evidence="2 3">
    <name type="scientific">Austropuccinia psidii MF-1</name>
    <dbReference type="NCBI Taxonomy" id="1389203"/>
    <lineage>
        <taxon>Eukaryota</taxon>
        <taxon>Fungi</taxon>
        <taxon>Dikarya</taxon>
        <taxon>Basidiomycota</taxon>
        <taxon>Pucciniomycotina</taxon>
        <taxon>Pucciniomycetes</taxon>
        <taxon>Pucciniales</taxon>
        <taxon>Sphaerophragmiaceae</taxon>
        <taxon>Austropuccinia</taxon>
    </lineage>
</organism>
<proteinExistence type="predicted"/>
<evidence type="ECO:0000256" key="1">
    <source>
        <dbReference type="SAM" id="MobiDB-lite"/>
    </source>
</evidence>
<accession>A0A9Q3K8J9</accession>
<reference evidence="2" key="1">
    <citation type="submission" date="2021-03" db="EMBL/GenBank/DDBJ databases">
        <title>Draft genome sequence of rust myrtle Austropuccinia psidii MF-1, a brazilian biotype.</title>
        <authorList>
            <person name="Quecine M.C."/>
            <person name="Pachon D.M.R."/>
            <person name="Bonatelli M.L."/>
            <person name="Correr F.H."/>
            <person name="Franceschini L.M."/>
            <person name="Leite T.F."/>
            <person name="Margarido G.R.A."/>
            <person name="Almeida C.A."/>
            <person name="Ferrarezi J.A."/>
            <person name="Labate C.A."/>
        </authorList>
    </citation>
    <scope>NUCLEOTIDE SEQUENCE</scope>
    <source>
        <strain evidence="2">MF-1</strain>
    </source>
</reference>
<protein>
    <submittedName>
        <fullName evidence="2">Uncharacterized protein</fullName>
    </submittedName>
</protein>
<evidence type="ECO:0000313" key="2">
    <source>
        <dbReference type="EMBL" id="MBW0576853.1"/>
    </source>
</evidence>
<gene>
    <name evidence="2" type="ORF">O181_116568</name>
</gene>
<dbReference type="AlphaFoldDB" id="A0A9Q3K8J9"/>
<dbReference type="Proteomes" id="UP000765509">
    <property type="component" value="Unassembled WGS sequence"/>
</dbReference>
<feature type="region of interest" description="Disordered" evidence="1">
    <location>
        <begin position="1"/>
        <end position="51"/>
    </location>
</feature>
<keyword evidence="3" id="KW-1185">Reference proteome</keyword>
<evidence type="ECO:0000313" key="3">
    <source>
        <dbReference type="Proteomes" id="UP000765509"/>
    </source>
</evidence>
<name>A0A9Q3K8J9_9BASI</name>
<feature type="compositionally biased region" description="Basic residues" evidence="1">
    <location>
        <begin position="8"/>
        <end position="33"/>
    </location>
</feature>
<dbReference type="EMBL" id="AVOT02099330">
    <property type="protein sequence ID" value="MBW0576853.1"/>
    <property type="molecule type" value="Genomic_DNA"/>
</dbReference>
<sequence length="205" mass="23358">MSKDKPKGPQKKQKGPKNHQRKGKGKANWHRPHPQAYRIPKLEPSSTKLTSDINDLKNNDRVSAELHKSTIDRLDLICNTCDRIESKCQTFDDEMEEISISISNEQLTYLENHILAIAENTNQFSTRLKRSDSERQKLKHDIIAHVEQIHKNYEPSPHIPIYSTPFTEENLSVKGSLTSFLKENAISAKDIAKLEELTTSSGEGE</sequence>